<feature type="compositionally biased region" description="Low complexity" evidence="7">
    <location>
        <begin position="465"/>
        <end position="494"/>
    </location>
</feature>
<dbReference type="WBParaSite" id="PTRK_0000947800.1">
    <property type="protein sequence ID" value="PTRK_0000947800.1"/>
    <property type="gene ID" value="PTRK_0000947800"/>
</dbReference>
<dbReference type="InterPro" id="IPR057721">
    <property type="entry name" value="BCD1_alpha/beta"/>
</dbReference>
<protein>
    <submittedName>
        <fullName evidence="10">HIT-type domain-containing protein</fullName>
    </submittedName>
</protein>
<dbReference type="AlphaFoldDB" id="A0A0N4ZLU0"/>
<dbReference type="InterPro" id="IPR007529">
    <property type="entry name" value="Znf_HIT"/>
</dbReference>
<evidence type="ECO:0000259" key="8">
    <source>
        <dbReference type="PROSITE" id="PS51083"/>
    </source>
</evidence>
<comment type="function">
    <text evidence="4">Required for box C/D snoRNAs accumulation involved in snoRNA processing, snoRNA transport to the nucleolus and ribosome biogenesis.</text>
</comment>
<feature type="domain" description="HIT-type" evidence="8">
    <location>
        <begin position="13"/>
        <end position="47"/>
    </location>
</feature>
<dbReference type="GO" id="GO:0005634">
    <property type="term" value="C:nucleus"/>
    <property type="evidence" value="ECO:0007669"/>
    <property type="project" value="TreeGrafter"/>
</dbReference>
<evidence type="ECO:0000313" key="10">
    <source>
        <dbReference type="WBParaSite" id="PTRK_0000947800.1"/>
    </source>
</evidence>
<keyword evidence="9" id="KW-1185">Reference proteome</keyword>
<accession>A0A0N4ZLU0</accession>
<feature type="region of interest" description="Disordered" evidence="7">
    <location>
        <begin position="450"/>
        <end position="494"/>
    </location>
</feature>
<evidence type="ECO:0000256" key="7">
    <source>
        <dbReference type="SAM" id="MobiDB-lite"/>
    </source>
</evidence>
<dbReference type="PANTHER" id="PTHR13483">
    <property type="entry name" value="BOX C_D SNORNA PROTEIN 1-RELATED"/>
    <property type="match status" value="1"/>
</dbReference>
<dbReference type="InterPro" id="IPR051639">
    <property type="entry name" value="BCD1"/>
</dbReference>
<dbReference type="SUPFAM" id="SSF144232">
    <property type="entry name" value="HIT/MYND zinc finger-like"/>
    <property type="match status" value="1"/>
</dbReference>
<reference evidence="10" key="1">
    <citation type="submission" date="2017-02" db="UniProtKB">
        <authorList>
            <consortium name="WormBaseParasite"/>
        </authorList>
    </citation>
    <scope>IDENTIFICATION</scope>
</reference>
<evidence type="ECO:0000256" key="1">
    <source>
        <dbReference type="ARBA" id="ARBA00022723"/>
    </source>
</evidence>
<evidence type="ECO:0000256" key="5">
    <source>
        <dbReference type="ARBA" id="ARBA00049654"/>
    </source>
</evidence>
<dbReference type="Pfam" id="PF04438">
    <property type="entry name" value="zf-HIT"/>
    <property type="match status" value="1"/>
</dbReference>
<keyword evidence="2 6" id="KW-0863">Zinc-finger</keyword>
<dbReference type="Gene3D" id="3.30.60.190">
    <property type="match status" value="1"/>
</dbReference>
<evidence type="ECO:0000256" key="2">
    <source>
        <dbReference type="ARBA" id="ARBA00022771"/>
    </source>
</evidence>
<feature type="region of interest" description="Disordered" evidence="7">
    <location>
        <begin position="86"/>
        <end position="125"/>
    </location>
</feature>
<dbReference type="PANTHER" id="PTHR13483:SF11">
    <property type="entry name" value="ZINC FINGER HIT DOMAIN-CONTAINING PROTEIN 3"/>
    <property type="match status" value="1"/>
</dbReference>
<dbReference type="PROSITE" id="PS51083">
    <property type="entry name" value="ZF_HIT"/>
    <property type="match status" value="1"/>
</dbReference>
<dbReference type="GO" id="GO:0070761">
    <property type="term" value="C:pre-snoRNP complex"/>
    <property type="evidence" value="ECO:0007669"/>
    <property type="project" value="TreeGrafter"/>
</dbReference>
<proteinExistence type="inferred from homology"/>
<dbReference type="GO" id="GO:0048254">
    <property type="term" value="P:snoRNA localization"/>
    <property type="evidence" value="ECO:0007669"/>
    <property type="project" value="TreeGrafter"/>
</dbReference>
<dbReference type="GO" id="GO:0000492">
    <property type="term" value="P:box C/D snoRNP assembly"/>
    <property type="evidence" value="ECO:0007669"/>
    <property type="project" value="TreeGrafter"/>
</dbReference>
<evidence type="ECO:0000256" key="4">
    <source>
        <dbReference type="ARBA" id="ARBA00049598"/>
    </source>
</evidence>
<feature type="compositionally biased region" description="Polar residues" evidence="7">
    <location>
        <begin position="97"/>
        <end position="106"/>
    </location>
</feature>
<organism evidence="9 10">
    <name type="scientific">Parastrongyloides trichosuri</name>
    <name type="common">Possum-specific nematode worm</name>
    <dbReference type="NCBI Taxonomy" id="131310"/>
    <lineage>
        <taxon>Eukaryota</taxon>
        <taxon>Metazoa</taxon>
        <taxon>Ecdysozoa</taxon>
        <taxon>Nematoda</taxon>
        <taxon>Chromadorea</taxon>
        <taxon>Rhabditida</taxon>
        <taxon>Tylenchina</taxon>
        <taxon>Panagrolaimomorpha</taxon>
        <taxon>Strongyloidoidea</taxon>
        <taxon>Strongyloididae</taxon>
        <taxon>Parastrongyloides</taxon>
    </lineage>
</organism>
<dbReference type="Proteomes" id="UP000038045">
    <property type="component" value="Unplaced"/>
</dbReference>
<keyword evidence="3" id="KW-0862">Zinc</keyword>
<evidence type="ECO:0000256" key="3">
    <source>
        <dbReference type="ARBA" id="ARBA00022833"/>
    </source>
</evidence>
<dbReference type="GO" id="GO:0000463">
    <property type="term" value="P:maturation of LSU-rRNA from tricistronic rRNA transcript (SSU-rRNA, 5.8S rRNA, LSU-rRNA)"/>
    <property type="evidence" value="ECO:0007669"/>
    <property type="project" value="TreeGrafter"/>
</dbReference>
<feature type="compositionally biased region" description="Basic and acidic residues" evidence="7">
    <location>
        <begin position="110"/>
        <end position="123"/>
    </location>
</feature>
<name>A0A0N4ZLU0_PARTI</name>
<sequence>MDSENKTLSELLCGMCNKNQFKYRCPKCQFKSCSLTCCKQHKEDFNCDGVKLPFVPIKKFSEYDDDKSINDQKFLHSLSKSILKDHDHSLKRKNSNDDMGSDNNKNGIRKCKEQRIDNNKNDNENIDNQCGEEEIKSNNPLNNFEQQLYSNCHKKRVWLQYDESKNFEGSRYESYSDVVNWSIKMEFVKEFNDDGSMKVEDIVVKEEIVDKDLDVNKEEHDKEEERAVEMSSNDVNKNQEVISQVPYSEEEVSIDVIVINESEENPYEKTLISPEEGECMDTDDEGPIEISSKIIPPEEDKDKTELSKGSTSTIFYEDIKPYVPTEKGRFTYIARNIVETIKVSTLVKQFIKPKPFGVVVSKGNLDSEVMPHFINAGMDNIIVYMKVPIEGKERYYVLDMNKSILDNLRNRYILNIPTFVVTLNTEGSKIKTLSEMESLELHEYYKEKRNKSNFGGGRPYIKQHNNQNRNNRKGNFNRNSNNRGGFNNNKRGRN</sequence>
<dbReference type="GO" id="GO:0008270">
    <property type="term" value="F:zinc ion binding"/>
    <property type="evidence" value="ECO:0007669"/>
    <property type="project" value="UniProtKB-UniRule"/>
</dbReference>
<comment type="similarity">
    <text evidence="5">Belongs to the BCD1 family.</text>
</comment>
<dbReference type="CDD" id="cd23023">
    <property type="entry name" value="zf-HIT_BCD1"/>
    <property type="match status" value="1"/>
</dbReference>
<dbReference type="Pfam" id="PF25790">
    <property type="entry name" value="BCD1"/>
    <property type="match status" value="1"/>
</dbReference>
<evidence type="ECO:0000313" key="9">
    <source>
        <dbReference type="Proteomes" id="UP000038045"/>
    </source>
</evidence>
<dbReference type="STRING" id="131310.A0A0N4ZLU0"/>
<evidence type="ECO:0000256" key="6">
    <source>
        <dbReference type="PROSITE-ProRule" id="PRU00453"/>
    </source>
</evidence>
<keyword evidence="1" id="KW-0479">Metal-binding</keyword>